<dbReference type="RefSeq" id="WP_137062390.1">
    <property type="nucleotide sequence ID" value="NZ_PNXQ01000013.1"/>
</dbReference>
<accession>A0A4U2PV63</accession>
<protein>
    <submittedName>
        <fullName evidence="1">Uncharacterized protein</fullName>
    </submittedName>
</protein>
<comment type="caution">
    <text evidence="1">The sequence shown here is derived from an EMBL/GenBank/DDBJ whole genome shotgun (WGS) entry which is preliminary data.</text>
</comment>
<gene>
    <name evidence="1" type="ORF">C1I60_14610</name>
</gene>
<reference evidence="1 2" key="1">
    <citation type="submission" date="2018-01" db="EMBL/GenBank/DDBJ databases">
        <title>Bacillales members from the olive rhizosphere are effective biological control agents against Verticillium dahliae.</title>
        <authorList>
            <person name="Gomez-Lama C."/>
            <person name="Legarda G."/>
            <person name="Ruano-Rosa D."/>
            <person name="Pizarro-Tobias P."/>
            <person name="Valverde-Corredor A."/>
            <person name="Niqui J.L."/>
            <person name="Trivino J.C."/>
            <person name="Roca A."/>
            <person name="Mercado-Blanco J."/>
        </authorList>
    </citation>
    <scope>NUCLEOTIDE SEQUENCE [LARGE SCALE GENOMIC DNA]</scope>
    <source>
        <strain evidence="1 2">PIC167</strain>
    </source>
</reference>
<organism evidence="1 2">
    <name type="scientific">Paenibacillus terrae</name>
    <dbReference type="NCBI Taxonomy" id="159743"/>
    <lineage>
        <taxon>Bacteria</taxon>
        <taxon>Bacillati</taxon>
        <taxon>Bacillota</taxon>
        <taxon>Bacilli</taxon>
        <taxon>Bacillales</taxon>
        <taxon>Paenibacillaceae</taxon>
        <taxon>Paenibacillus</taxon>
    </lineage>
</organism>
<evidence type="ECO:0000313" key="1">
    <source>
        <dbReference type="EMBL" id="TKH43513.1"/>
    </source>
</evidence>
<sequence>MMQNTKTNKQAIKTIVRMGQVWEQTEENEEAGLHYYHITDALDRQWQTIGMNVTDAIQVFEHGSDKVWTRIIQPAPFHPDLTTNDLIHMLSIGPKAWRIRNAIQIILNNVERRNAFVNRIVNVNDEAVLNLLYNMKNEFLKRDQLSNQKFMDLYAVNPVEALSVYFLESVDVHTYWEWTEAGGTYSKAIQYKQVKPEMTLAEAIEKAEDEARDLVSGY</sequence>
<evidence type="ECO:0000313" key="2">
    <source>
        <dbReference type="Proteomes" id="UP000308114"/>
    </source>
</evidence>
<proteinExistence type="predicted"/>
<dbReference type="Proteomes" id="UP000308114">
    <property type="component" value="Unassembled WGS sequence"/>
</dbReference>
<name>A0A4U2PV63_9BACL</name>
<dbReference type="AlphaFoldDB" id="A0A4U2PV63"/>
<dbReference type="EMBL" id="PNXQ01000013">
    <property type="protein sequence ID" value="TKH43513.1"/>
    <property type="molecule type" value="Genomic_DNA"/>
</dbReference>